<dbReference type="AlphaFoldDB" id="A0A2H0XAB9"/>
<reference evidence="2" key="1">
    <citation type="submission" date="2017-09" db="EMBL/GenBank/DDBJ databases">
        <title>Depth-based differentiation of microbial function through sediment-hosted aquifers and enrichment of novel symbionts in the deep terrestrial subsurface.</title>
        <authorList>
            <person name="Probst A.J."/>
            <person name="Ladd B."/>
            <person name="Jarett J.K."/>
            <person name="Geller-Mcgrath D.E."/>
            <person name="Sieber C.M.K."/>
            <person name="Emerson J.B."/>
            <person name="Anantharaman K."/>
            <person name="Thomas B.C."/>
            <person name="Malmstrom R."/>
            <person name="Stieglmeier M."/>
            <person name="Klingl A."/>
            <person name="Woyke T."/>
            <person name="Ryan C.M."/>
            <person name="Banfield J.F."/>
        </authorList>
    </citation>
    <scope>NUCLEOTIDE SEQUENCE [LARGE SCALE GENOMIC DNA]</scope>
</reference>
<evidence type="ECO:0000313" key="2">
    <source>
        <dbReference type="Proteomes" id="UP000231098"/>
    </source>
</evidence>
<sequence length="200" mass="21871">MDFKEALIKNKKIAILVASGAPRDAYFAGAALSLVAKEMGKEVTLIAKDNVPEEAAELAFFQNEPGQKNLVISFDYTPETIEKVRYFSEDGAFNLILSPIPKDFNPENIRYSYTVPNFDLWVLFGISDLNAIPSALSEYKEEIIASQKVVFADKPAFGELQIDISNQGYSANLFTLLSRANLVPSAITAKALLLGLSGIA</sequence>
<dbReference type="Proteomes" id="UP000231098">
    <property type="component" value="Unassembled WGS sequence"/>
</dbReference>
<evidence type="ECO:0000313" key="1">
    <source>
        <dbReference type="EMBL" id="PIS21856.1"/>
    </source>
</evidence>
<gene>
    <name evidence="1" type="ORF">COT51_00575</name>
</gene>
<accession>A0A2H0XAB9</accession>
<dbReference type="EMBL" id="PEYV01000011">
    <property type="protein sequence ID" value="PIS21856.1"/>
    <property type="molecule type" value="Genomic_DNA"/>
</dbReference>
<name>A0A2H0XAB9_UNCKA</name>
<protein>
    <submittedName>
        <fullName evidence="1">Uncharacterized protein</fullName>
    </submittedName>
</protein>
<organism evidence="1 2">
    <name type="scientific">candidate division WWE3 bacterium CG08_land_8_20_14_0_20_41_15</name>
    <dbReference type="NCBI Taxonomy" id="1975086"/>
    <lineage>
        <taxon>Bacteria</taxon>
        <taxon>Katanobacteria</taxon>
    </lineage>
</organism>
<comment type="caution">
    <text evidence="1">The sequence shown here is derived from an EMBL/GenBank/DDBJ whole genome shotgun (WGS) entry which is preliminary data.</text>
</comment>
<proteinExistence type="predicted"/>